<sequence length="273" mass="30890">MQDTLFKFDLVPFRGSVQLLLLSTGLTLFHGCGSETYEKRLNETSQYFAYVDTRNQALSGLWSSPTIKMRAPLEFQQMEAPNTPVAVESTDESETPAPEPMPTIDPRQPDYADLVLPGLEGAWRVEVPVDLENESVERPAYLYVLSNHTLLQEKRTEEALNFFNNVNNQIANTFDQFLNTEDFKSEQFPKGKGYTNPKSFTVGTFIPEMPIDGVPYQFQIYLTESGNRQVVILLVIPKNIARESQLKEQMDYSLETVDFINSASTAPTESTSF</sequence>
<dbReference type="EMBL" id="CP036343">
    <property type="protein sequence ID" value="QDT89371.1"/>
    <property type="molecule type" value="Genomic_DNA"/>
</dbReference>
<feature type="region of interest" description="Disordered" evidence="1">
    <location>
        <begin position="83"/>
        <end position="108"/>
    </location>
</feature>
<keyword evidence="3" id="KW-1185">Reference proteome</keyword>
<name>A0A517V8N4_9PLAN</name>
<dbReference type="RefSeq" id="WP_145224530.1">
    <property type="nucleotide sequence ID" value="NZ_CP036343.1"/>
</dbReference>
<dbReference type="KEGG" id="gax:Pan161_10000"/>
<protein>
    <submittedName>
        <fullName evidence="2">Uncharacterized protein</fullName>
    </submittedName>
</protein>
<dbReference type="OrthoDB" id="211051at2"/>
<reference evidence="2 3" key="1">
    <citation type="submission" date="2019-02" db="EMBL/GenBank/DDBJ databases">
        <title>Deep-cultivation of Planctomycetes and their phenomic and genomic characterization uncovers novel biology.</title>
        <authorList>
            <person name="Wiegand S."/>
            <person name="Jogler M."/>
            <person name="Boedeker C."/>
            <person name="Pinto D."/>
            <person name="Vollmers J."/>
            <person name="Rivas-Marin E."/>
            <person name="Kohn T."/>
            <person name="Peeters S.H."/>
            <person name="Heuer A."/>
            <person name="Rast P."/>
            <person name="Oberbeckmann S."/>
            <person name="Bunk B."/>
            <person name="Jeske O."/>
            <person name="Meyerdierks A."/>
            <person name="Storesund J.E."/>
            <person name="Kallscheuer N."/>
            <person name="Luecker S."/>
            <person name="Lage O.M."/>
            <person name="Pohl T."/>
            <person name="Merkel B.J."/>
            <person name="Hornburger P."/>
            <person name="Mueller R.-W."/>
            <person name="Bruemmer F."/>
            <person name="Labrenz M."/>
            <person name="Spormann A.M."/>
            <person name="Op den Camp H."/>
            <person name="Overmann J."/>
            <person name="Amann R."/>
            <person name="Jetten M.S.M."/>
            <person name="Mascher T."/>
            <person name="Medema M.H."/>
            <person name="Devos D.P."/>
            <person name="Kaster A.-K."/>
            <person name="Ovreas L."/>
            <person name="Rohde M."/>
            <person name="Galperin M.Y."/>
            <person name="Jogler C."/>
        </authorList>
    </citation>
    <scope>NUCLEOTIDE SEQUENCE [LARGE SCALE GENOMIC DNA]</scope>
    <source>
        <strain evidence="2 3">Pan161</strain>
    </source>
</reference>
<organism evidence="2 3">
    <name type="scientific">Gimesia algae</name>
    <dbReference type="NCBI Taxonomy" id="2527971"/>
    <lineage>
        <taxon>Bacteria</taxon>
        <taxon>Pseudomonadati</taxon>
        <taxon>Planctomycetota</taxon>
        <taxon>Planctomycetia</taxon>
        <taxon>Planctomycetales</taxon>
        <taxon>Planctomycetaceae</taxon>
        <taxon>Gimesia</taxon>
    </lineage>
</organism>
<dbReference type="Proteomes" id="UP000316855">
    <property type="component" value="Chromosome"/>
</dbReference>
<gene>
    <name evidence="2" type="ORF">Pan161_10000</name>
</gene>
<evidence type="ECO:0000313" key="2">
    <source>
        <dbReference type="EMBL" id="QDT89371.1"/>
    </source>
</evidence>
<evidence type="ECO:0000256" key="1">
    <source>
        <dbReference type="SAM" id="MobiDB-lite"/>
    </source>
</evidence>
<dbReference type="AlphaFoldDB" id="A0A517V8N4"/>
<proteinExistence type="predicted"/>
<accession>A0A517V8N4</accession>
<evidence type="ECO:0000313" key="3">
    <source>
        <dbReference type="Proteomes" id="UP000316855"/>
    </source>
</evidence>